<gene>
    <name evidence="3" type="ORF">PLOB_00045144</name>
</gene>
<feature type="compositionally biased region" description="Basic residues" evidence="2">
    <location>
        <begin position="384"/>
        <end position="393"/>
    </location>
</feature>
<evidence type="ECO:0000256" key="2">
    <source>
        <dbReference type="SAM" id="MobiDB-lite"/>
    </source>
</evidence>
<reference evidence="3 4" key="1">
    <citation type="submission" date="2022-05" db="EMBL/GenBank/DDBJ databases">
        <authorList>
            <consortium name="Genoscope - CEA"/>
            <person name="William W."/>
        </authorList>
    </citation>
    <scope>NUCLEOTIDE SEQUENCE [LARGE SCALE GENOMIC DNA]</scope>
</reference>
<evidence type="ECO:0000313" key="3">
    <source>
        <dbReference type="EMBL" id="CAH3146585.1"/>
    </source>
</evidence>
<comment type="caution">
    <text evidence="3">The sequence shown here is derived from an EMBL/GenBank/DDBJ whole genome shotgun (WGS) entry which is preliminary data.</text>
</comment>
<accession>A0ABN8PLW6</accession>
<dbReference type="PANTHER" id="PTHR21562:SF122">
    <property type="entry name" value="PALMITOLEOYL-PROTEIN CARBOXYLESTERASE NOTUM"/>
    <property type="match status" value="1"/>
</dbReference>
<dbReference type="Pfam" id="PF03283">
    <property type="entry name" value="PAE"/>
    <property type="match status" value="1"/>
</dbReference>
<organism evidence="3 4">
    <name type="scientific">Porites lobata</name>
    <dbReference type="NCBI Taxonomy" id="104759"/>
    <lineage>
        <taxon>Eukaryota</taxon>
        <taxon>Metazoa</taxon>
        <taxon>Cnidaria</taxon>
        <taxon>Anthozoa</taxon>
        <taxon>Hexacorallia</taxon>
        <taxon>Scleractinia</taxon>
        <taxon>Fungiina</taxon>
        <taxon>Poritidae</taxon>
        <taxon>Porites</taxon>
    </lineage>
</organism>
<evidence type="ECO:0008006" key="5">
    <source>
        <dbReference type="Google" id="ProtNLM"/>
    </source>
</evidence>
<feature type="region of interest" description="Disordered" evidence="2">
    <location>
        <begin position="365"/>
        <end position="393"/>
    </location>
</feature>
<evidence type="ECO:0000256" key="1">
    <source>
        <dbReference type="ARBA" id="ARBA00010213"/>
    </source>
</evidence>
<comment type="similarity">
    <text evidence="1">Belongs to the pectinacetylesterase family. Notum subfamily.</text>
</comment>
<protein>
    <recommendedName>
        <fullName evidence="5">Notum</fullName>
    </recommendedName>
</protein>
<proteinExistence type="inferred from homology"/>
<evidence type="ECO:0000313" key="4">
    <source>
        <dbReference type="Proteomes" id="UP001159405"/>
    </source>
</evidence>
<keyword evidence="4" id="KW-1185">Reference proteome</keyword>
<dbReference type="InterPro" id="IPR004963">
    <property type="entry name" value="PAE/NOTUM"/>
</dbReference>
<sequence>MELHTLADKNATCNDGTTAGYYMRKANGSKRWIVYLEGGWFCHSPASCRERNRTMRELMTSNGWKTTKRGMGILSPNPRENPSWWNANHVYIPYCSSDVWSGNASKRETGGQFSFLGTRILARVIEELLPEGLYHAKHLLLAGSSAGGVGVILNLDRLALRLKMAGSKVKVRGLADSGWFLAGEELPMTSAAIRYGMNYWRGIVPTDCARRNPLKKWKCYFGEHVYKTDSASPKHAPLFVFQWLYDKAQLAWVLSGIFNVTRAKDTAKIAIKLGKKMNESLSNTDGLACAVFAPSCVSHTILTRNDWLKVRVSGRNLDDALNAWYRHQSSDPNTDSCKTLIENNCYYPQCDKTCPKIGFERSKKSTINSPGMPVKPNSSNKAHNPLRRRRSCS</sequence>
<dbReference type="Proteomes" id="UP001159405">
    <property type="component" value="Unassembled WGS sequence"/>
</dbReference>
<dbReference type="EMBL" id="CALNXK010000079">
    <property type="protein sequence ID" value="CAH3146585.1"/>
    <property type="molecule type" value="Genomic_DNA"/>
</dbReference>
<name>A0ABN8PLW6_9CNID</name>
<dbReference type="PANTHER" id="PTHR21562">
    <property type="entry name" value="NOTUM-RELATED"/>
    <property type="match status" value="1"/>
</dbReference>